<reference evidence="1 2" key="1">
    <citation type="submission" date="2015-04" db="EMBL/GenBank/DDBJ databases">
        <title>Lasius niger genome sequencing.</title>
        <authorList>
            <person name="Konorov E.A."/>
            <person name="Nikitin M.A."/>
            <person name="Kirill M.V."/>
            <person name="Chang P."/>
        </authorList>
    </citation>
    <scope>NUCLEOTIDE SEQUENCE [LARGE SCALE GENOMIC DNA]</scope>
    <source>
        <tissue evidence="1">Whole</tissue>
    </source>
</reference>
<comment type="caution">
    <text evidence="1">The sequence shown here is derived from an EMBL/GenBank/DDBJ whole genome shotgun (WGS) entry which is preliminary data.</text>
</comment>
<gene>
    <name evidence="1" type="ORF">RF55_8356</name>
</gene>
<sequence>MQPAHSWFLLIIIESNYLHSTFIDQISHRSCFHWLDQPSIFPSLVGSATDLAFIGWISHLSCLHWLDQPPILPSLVGSTTDLAFIGWINHDLAFIGWINHDFAFIGWINHRSCLHVYTHVINI</sequence>
<dbReference type="PaxDb" id="67767-A0A0J7NGT7"/>
<evidence type="ECO:0000313" key="2">
    <source>
        <dbReference type="Proteomes" id="UP000036403"/>
    </source>
</evidence>
<keyword evidence="2" id="KW-1185">Reference proteome</keyword>
<dbReference type="AlphaFoldDB" id="A0A0J7NGT7"/>
<evidence type="ECO:0000313" key="1">
    <source>
        <dbReference type="EMBL" id="KMQ91740.1"/>
    </source>
</evidence>
<accession>A0A0J7NGT7</accession>
<dbReference type="EMBL" id="LBMM01005187">
    <property type="protein sequence ID" value="KMQ91740.1"/>
    <property type="molecule type" value="Genomic_DNA"/>
</dbReference>
<dbReference type="Proteomes" id="UP000036403">
    <property type="component" value="Unassembled WGS sequence"/>
</dbReference>
<proteinExistence type="predicted"/>
<name>A0A0J7NGT7_LASNI</name>
<protein>
    <submittedName>
        <fullName evidence="1">Uncharacterized protein</fullName>
    </submittedName>
</protein>
<organism evidence="1 2">
    <name type="scientific">Lasius niger</name>
    <name type="common">Black garden ant</name>
    <dbReference type="NCBI Taxonomy" id="67767"/>
    <lineage>
        <taxon>Eukaryota</taxon>
        <taxon>Metazoa</taxon>
        <taxon>Ecdysozoa</taxon>
        <taxon>Arthropoda</taxon>
        <taxon>Hexapoda</taxon>
        <taxon>Insecta</taxon>
        <taxon>Pterygota</taxon>
        <taxon>Neoptera</taxon>
        <taxon>Endopterygota</taxon>
        <taxon>Hymenoptera</taxon>
        <taxon>Apocrita</taxon>
        <taxon>Aculeata</taxon>
        <taxon>Formicoidea</taxon>
        <taxon>Formicidae</taxon>
        <taxon>Formicinae</taxon>
        <taxon>Lasius</taxon>
        <taxon>Lasius</taxon>
    </lineage>
</organism>